<dbReference type="Proteomes" id="UP000095287">
    <property type="component" value="Unplaced"/>
</dbReference>
<reference evidence="3" key="1">
    <citation type="submission" date="2016-11" db="UniProtKB">
        <authorList>
            <consortium name="WormBaseParasite"/>
        </authorList>
    </citation>
    <scope>IDENTIFICATION</scope>
</reference>
<proteinExistence type="predicted"/>
<dbReference type="WBParaSite" id="L893_g888.t1">
    <property type="protein sequence ID" value="L893_g888.t1"/>
    <property type="gene ID" value="L893_g888"/>
</dbReference>
<organism evidence="2 3">
    <name type="scientific">Steinernema glaseri</name>
    <dbReference type="NCBI Taxonomy" id="37863"/>
    <lineage>
        <taxon>Eukaryota</taxon>
        <taxon>Metazoa</taxon>
        <taxon>Ecdysozoa</taxon>
        <taxon>Nematoda</taxon>
        <taxon>Chromadorea</taxon>
        <taxon>Rhabditida</taxon>
        <taxon>Tylenchina</taxon>
        <taxon>Panagrolaimomorpha</taxon>
        <taxon>Strongyloidoidea</taxon>
        <taxon>Steinernematidae</taxon>
        <taxon>Steinernema</taxon>
    </lineage>
</organism>
<dbReference type="AlphaFoldDB" id="A0A1I8AT16"/>
<protein>
    <submittedName>
        <fullName evidence="3">Uncharacterized protein</fullName>
    </submittedName>
</protein>
<evidence type="ECO:0000313" key="3">
    <source>
        <dbReference type="WBParaSite" id="L893_g888.t1"/>
    </source>
</evidence>
<feature type="region of interest" description="Disordered" evidence="1">
    <location>
        <begin position="41"/>
        <end position="63"/>
    </location>
</feature>
<feature type="compositionally biased region" description="Pro residues" evidence="1">
    <location>
        <begin position="47"/>
        <end position="60"/>
    </location>
</feature>
<evidence type="ECO:0000256" key="1">
    <source>
        <dbReference type="SAM" id="MobiDB-lite"/>
    </source>
</evidence>
<keyword evidence="2" id="KW-1185">Reference proteome</keyword>
<accession>A0A1I8AT16</accession>
<name>A0A1I8AT16_9BILA</name>
<evidence type="ECO:0000313" key="2">
    <source>
        <dbReference type="Proteomes" id="UP000095287"/>
    </source>
</evidence>
<sequence length="142" mass="15749">MSSTPQKTEVKKKKTVRFSNIDTTIGSDTKKQEIIAVPCSAVRAKPSTPPTSPTSNPTPPISEHRANIAELLRRIRLRRQSSVADLLPRMKEARTDAEKLRIIDAILAEPALVEHVDEVLAAKQEGFVSECGLSRIKCHRSR</sequence>